<sequence>MTALDLDNTTGPLSMSAAAATALFDELPVCPPNTLRGLWAGREVHTAHPLDGVLPNVSWYGKRFDAPGAVHPLVVADASGETFPLNPALVPMRTITSPLPLPRFFVKAAPRLMSVLRRLVFAKSHGADLAQIDHRGVTTTALRYHDKPIVDYFRLVDNDTVLGAMEYPGMPRPYFFILRRDRPS</sequence>
<dbReference type="Pfam" id="PF14231">
    <property type="entry name" value="GXWXG"/>
    <property type="match status" value="1"/>
</dbReference>
<evidence type="ECO:0000313" key="2">
    <source>
        <dbReference type="Proteomes" id="UP000192320"/>
    </source>
</evidence>
<name>A0A7I7R7F2_9MYCO</name>
<reference evidence="1 2" key="1">
    <citation type="submission" date="2017-02" db="EMBL/GenBank/DDBJ databases">
        <title>The new phylogeny of genus Mycobacterium.</title>
        <authorList>
            <person name="Tortoli E."/>
            <person name="Trovato A."/>
            <person name="Cirillo D.M."/>
        </authorList>
    </citation>
    <scope>NUCLEOTIDE SEQUENCE [LARGE SCALE GENOMIC DNA]</scope>
    <source>
        <strain evidence="1 2">DSM 45633</strain>
    </source>
</reference>
<dbReference type="OrthoDB" id="8905397at2"/>
<dbReference type="Proteomes" id="UP000192320">
    <property type="component" value="Unassembled WGS sequence"/>
</dbReference>
<protein>
    <submittedName>
        <fullName evidence="1">Uncharacterized protein</fullName>
    </submittedName>
</protein>
<dbReference type="InterPro" id="IPR025951">
    <property type="entry name" value="GXWXG_dom"/>
</dbReference>
<dbReference type="AlphaFoldDB" id="A0A7I7R7F2"/>
<proteinExistence type="predicted"/>
<comment type="caution">
    <text evidence="1">The sequence shown here is derived from an EMBL/GenBank/DDBJ whole genome shotgun (WGS) entry which is preliminary data.</text>
</comment>
<accession>A0A7I7R7F2</accession>
<gene>
    <name evidence="1" type="ORF">BST33_17825</name>
</gene>
<organism evidence="1 2">
    <name type="scientific">Mycolicibacter minnesotensis</name>
    <dbReference type="NCBI Taxonomy" id="1118379"/>
    <lineage>
        <taxon>Bacteria</taxon>
        <taxon>Bacillati</taxon>
        <taxon>Actinomycetota</taxon>
        <taxon>Actinomycetes</taxon>
        <taxon>Mycobacteriales</taxon>
        <taxon>Mycobacteriaceae</taxon>
        <taxon>Mycolicibacter</taxon>
    </lineage>
</organism>
<dbReference type="InterPro" id="IPR025568">
    <property type="entry name" value="DUF4334"/>
</dbReference>
<dbReference type="Gene3D" id="2.40.128.580">
    <property type="entry name" value="GXWXG domain"/>
    <property type="match status" value="2"/>
</dbReference>
<dbReference type="Pfam" id="PF14232">
    <property type="entry name" value="DUF4334"/>
    <property type="match status" value="1"/>
</dbReference>
<dbReference type="RefSeq" id="WP_083027750.1">
    <property type="nucleotide sequence ID" value="NZ_AP022589.1"/>
</dbReference>
<dbReference type="EMBL" id="MVHZ01000027">
    <property type="protein sequence ID" value="ORA97853.1"/>
    <property type="molecule type" value="Genomic_DNA"/>
</dbReference>
<keyword evidence="2" id="KW-1185">Reference proteome</keyword>
<evidence type="ECO:0000313" key="1">
    <source>
        <dbReference type="EMBL" id="ORA97853.1"/>
    </source>
</evidence>